<dbReference type="PROSITE" id="PS00109">
    <property type="entry name" value="PROTEIN_KINASE_TYR"/>
    <property type="match status" value="1"/>
</dbReference>
<name>A0A9N9P4R9_9GLOM</name>
<protein>
    <submittedName>
        <fullName evidence="2">9345_t:CDS:1</fullName>
    </submittedName>
</protein>
<dbReference type="PROSITE" id="PS50011">
    <property type="entry name" value="PROTEIN_KINASE_DOM"/>
    <property type="match status" value="1"/>
</dbReference>
<dbReference type="Proteomes" id="UP000789342">
    <property type="component" value="Unassembled WGS sequence"/>
</dbReference>
<feature type="domain" description="Protein kinase" evidence="1">
    <location>
        <begin position="1"/>
        <end position="150"/>
    </location>
</feature>
<dbReference type="OrthoDB" id="2314769at2759"/>
<dbReference type="SUPFAM" id="SSF56112">
    <property type="entry name" value="Protein kinase-like (PK-like)"/>
    <property type="match status" value="1"/>
</dbReference>
<dbReference type="PANTHER" id="PTHR23257">
    <property type="entry name" value="SERINE-THREONINE PROTEIN KINASE"/>
    <property type="match status" value="1"/>
</dbReference>
<dbReference type="GO" id="GO:0005524">
    <property type="term" value="F:ATP binding"/>
    <property type="evidence" value="ECO:0007669"/>
    <property type="project" value="InterPro"/>
</dbReference>
<dbReference type="Gene3D" id="1.10.510.10">
    <property type="entry name" value="Transferase(Phosphotransferase) domain 1"/>
    <property type="match status" value="1"/>
</dbReference>
<dbReference type="GO" id="GO:0004672">
    <property type="term" value="F:protein kinase activity"/>
    <property type="evidence" value="ECO:0007669"/>
    <property type="project" value="InterPro"/>
</dbReference>
<dbReference type="InterPro" id="IPR011009">
    <property type="entry name" value="Kinase-like_dom_sf"/>
</dbReference>
<dbReference type="InterPro" id="IPR050167">
    <property type="entry name" value="Ser_Thr_protein_kinase"/>
</dbReference>
<evidence type="ECO:0000313" key="2">
    <source>
        <dbReference type="EMBL" id="CAG8789872.1"/>
    </source>
</evidence>
<feature type="non-terminal residue" evidence="2">
    <location>
        <position position="1"/>
    </location>
</feature>
<dbReference type="AlphaFoldDB" id="A0A9N9P4R9"/>
<dbReference type="GO" id="GO:0007165">
    <property type="term" value="P:signal transduction"/>
    <property type="evidence" value="ECO:0007669"/>
    <property type="project" value="TreeGrafter"/>
</dbReference>
<dbReference type="PANTHER" id="PTHR23257:SF963">
    <property type="entry name" value="AT08303P"/>
    <property type="match status" value="1"/>
</dbReference>
<dbReference type="InterPro" id="IPR001245">
    <property type="entry name" value="Ser-Thr/Tyr_kinase_cat_dom"/>
</dbReference>
<keyword evidence="3" id="KW-1185">Reference proteome</keyword>
<gene>
    <name evidence="2" type="ORF">AMORRO_LOCUS18045</name>
</gene>
<dbReference type="Pfam" id="PF07714">
    <property type="entry name" value="PK_Tyr_Ser-Thr"/>
    <property type="match status" value="1"/>
</dbReference>
<feature type="non-terminal residue" evidence="2">
    <location>
        <position position="150"/>
    </location>
</feature>
<dbReference type="GO" id="GO:0005737">
    <property type="term" value="C:cytoplasm"/>
    <property type="evidence" value="ECO:0007669"/>
    <property type="project" value="TreeGrafter"/>
</dbReference>
<comment type="caution">
    <text evidence="2">The sequence shown here is derived from an EMBL/GenBank/DDBJ whole genome shotgun (WGS) entry which is preliminary data.</text>
</comment>
<dbReference type="InterPro" id="IPR000719">
    <property type="entry name" value="Prot_kinase_dom"/>
</dbReference>
<accession>A0A9N9P4R9</accession>
<proteinExistence type="predicted"/>
<evidence type="ECO:0000313" key="3">
    <source>
        <dbReference type="Proteomes" id="UP000789342"/>
    </source>
</evidence>
<sequence length="150" mass="17398">LSLQIEILKKLKSSPNIVIFVGFTNGDHCQYLVTEWLEYGSLKEFYTKHKELMTTAKRLEFATDIARGLNFLTIVGIFHHDVRSENVFVGKHKEAKIGNFGLSREVNKRTKQIKADIHNIRYMAPELLNTTTSKDIRKNNVAYNYKCEVY</sequence>
<organism evidence="2 3">
    <name type="scientific">Acaulospora morrowiae</name>
    <dbReference type="NCBI Taxonomy" id="94023"/>
    <lineage>
        <taxon>Eukaryota</taxon>
        <taxon>Fungi</taxon>
        <taxon>Fungi incertae sedis</taxon>
        <taxon>Mucoromycota</taxon>
        <taxon>Glomeromycotina</taxon>
        <taxon>Glomeromycetes</taxon>
        <taxon>Diversisporales</taxon>
        <taxon>Acaulosporaceae</taxon>
        <taxon>Acaulospora</taxon>
    </lineage>
</organism>
<evidence type="ECO:0000259" key="1">
    <source>
        <dbReference type="PROSITE" id="PS50011"/>
    </source>
</evidence>
<dbReference type="InterPro" id="IPR008266">
    <property type="entry name" value="Tyr_kinase_AS"/>
</dbReference>
<dbReference type="EMBL" id="CAJVPV010060318">
    <property type="protein sequence ID" value="CAG8789872.1"/>
    <property type="molecule type" value="Genomic_DNA"/>
</dbReference>
<reference evidence="2" key="1">
    <citation type="submission" date="2021-06" db="EMBL/GenBank/DDBJ databases">
        <authorList>
            <person name="Kallberg Y."/>
            <person name="Tangrot J."/>
            <person name="Rosling A."/>
        </authorList>
    </citation>
    <scope>NUCLEOTIDE SEQUENCE</scope>
    <source>
        <strain evidence="2">CL551</strain>
    </source>
</reference>